<dbReference type="AlphaFoldDB" id="A0A1V4HTN3"/>
<dbReference type="EMBL" id="MBTG01000001">
    <property type="protein sequence ID" value="OPH61873.1"/>
    <property type="molecule type" value="Genomic_DNA"/>
</dbReference>
<name>A0A1V4HTN3_9BACL</name>
<organism evidence="1 2">
    <name type="scientific">Paenibacillus ferrarius</name>
    <dbReference type="NCBI Taxonomy" id="1469647"/>
    <lineage>
        <taxon>Bacteria</taxon>
        <taxon>Bacillati</taxon>
        <taxon>Bacillota</taxon>
        <taxon>Bacilli</taxon>
        <taxon>Bacillales</taxon>
        <taxon>Paenibacillaceae</taxon>
        <taxon>Paenibacillus</taxon>
    </lineage>
</organism>
<accession>A0A1V4HTN3</accession>
<dbReference type="OrthoDB" id="9954687at2"/>
<dbReference type="RefSeq" id="WP_079408874.1">
    <property type="nucleotide sequence ID" value="NZ_MBTG01000001.1"/>
</dbReference>
<gene>
    <name evidence="1" type="ORF">BC351_01125</name>
</gene>
<reference evidence="2" key="1">
    <citation type="submission" date="2016-07" db="EMBL/GenBank/DDBJ databases">
        <authorList>
            <person name="Florea S."/>
            <person name="Webb J.S."/>
            <person name="Jaromczyk J."/>
            <person name="Schardl C.L."/>
        </authorList>
    </citation>
    <scope>NUCLEOTIDE SEQUENCE [LARGE SCALE GENOMIC DNA]</scope>
    <source>
        <strain evidence="2">CY1</strain>
    </source>
</reference>
<keyword evidence="2" id="KW-1185">Reference proteome</keyword>
<protein>
    <submittedName>
        <fullName evidence="1">Uncharacterized protein</fullName>
    </submittedName>
</protein>
<proteinExistence type="predicted"/>
<comment type="caution">
    <text evidence="1">The sequence shown here is derived from an EMBL/GenBank/DDBJ whole genome shotgun (WGS) entry which is preliminary data.</text>
</comment>
<dbReference type="STRING" id="1469647.BC351_01125"/>
<dbReference type="Proteomes" id="UP000190626">
    <property type="component" value="Unassembled WGS sequence"/>
</dbReference>
<sequence>MEVNADLYDFLKEHETGLYTKGFHKDKTVYAIVFVDFHDLKKFVEILGSFIFEDAGLEVVMKENYICIPLNDIIEGDCHYLSSYKNCFSEHDWKHYKDMIAEMERE</sequence>
<evidence type="ECO:0000313" key="2">
    <source>
        <dbReference type="Proteomes" id="UP000190626"/>
    </source>
</evidence>
<evidence type="ECO:0000313" key="1">
    <source>
        <dbReference type="EMBL" id="OPH61873.1"/>
    </source>
</evidence>